<accession>A0A8X6PYC9</accession>
<dbReference type="EMBL" id="BMAW01024902">
    <property type="protein sequence ID" value="GFT90028.1"/>
    <property type="molecule type" value="Genomic_DNA"/>
</dbReference>
<evidence type="ECO:0000313" key="2">
    <source>
        <dbReference type="EMBL" id="GFT90028.1"/>
    </source>
</evidence>
<dbReference type="OrthoDB" id="6434836at2759"/>
<protein>
    <submittedName>
        <fullName evidence="2">Uncharacterized protein</fullName>
    </submittedName>
</protein>
<comment type="caution">
    <text evidence="2">The sequence shown here is derived from an EMBL/GenBank/DDBJ whole genome shotgun (WGS) entry which is preliminary data.</text>
</comment>
<feature type="region of interest" description="Disordered" evidence="1">
    <location>
        <begin position="51"/>
        <end position="84"/>
    </location>
</feature>
<gene>
    <name evidence="2" type="ORF">NPIL_86661</name>
</gene>
<organism evidence="2 3">
    <name type="scientific">Nephila pilipes</name>
    <name type="common">Giant wood spider</name>
    <name type="synonym">Nephila maculata</name>
    <dbReference type="NCBI Taxonomy" id="299642"/>
    <lineage>
        <taxon>Eukaryota</taxon>
        <taxon>Metazoa</taxon>
        <taxon>Ecdysozoa</taxon>
        <taxon>Arthropoda</taxon>
        <taxon>Chelicerata</taxon>
        <taxon>Arachnida</taxon>
        <taxon>Araneae</taxon>
        <taxon>Araneomorphae</taxon>
        <taxon>Entelegynae</taxon>
        <taxon>Araneoidea</taxon>
        <taxon>Nephilidae</taxon>
        <taxon>Nephila</taxon>
    </lineage>
</organism>
<keyword evidence="3" id="KW-1185">Reference proteome</keyword>
<evidence type="ECO:0000256" key="1">
    <source>
        <dbReference type="SAM" id="MobiDB-lite"/>
    </source>
</evidence>
<dbReference type="AlphaFoldDB" id="A0A8X6PYC9"/>
<evidence type="ECO:0000313" key="3">
    <source>
        <dbReference type="Proteomes" id="UP000887013"/>
    </source>
</evidence>
<name>A0A8X6PYC9_NEPPI</name>
<reference evidence="2" key="1">
    <citation type="submission" date="2020-08" db="EMBL/GenBank/DDBJ databases">
        <title>Multicomponent nature underlies the extraordinary mechanical properties of spider dragline silk.</title>
        <authorList>
            <person name="Kono N."/>
            <person name="Nakamura H."/>
            <person name="Mori M."/>
            <person name="Yoshida Y."/>
            <person name="Ohtoshi R."/>
            <person name="Malay A.D."/>
            <person name="Moran D.A.P."/>
            <person name="Tomita M."/>
            <person name="Numata K."/>
            <person name="Arakawa K."/>
        </authorList>
    </citation>
    <scope>NUCLEOTIDE SEQUENCE</scope>
</reference>
<proteinExistence type="predicted"/>
<sequence>MLWYTWPCIFNVVSKLRPSDARSLILVAPNDVIWKQELNLRILRKNNFESSELPARSDSKASGQVGRGDSTTFPDAQHMPDVTL</sequence>
<dbReference type="Proteomes" id="UP000887013">
    <property type="component" value="Unassembled WGS sequence"/>
</dbReference>